<sequence>MDGCHAVGVQFDHKGSTYKIKARREVILSAGSTNTPQLLMLSGIGPKEHLQELKIPVIVDLPVGNNFRDHPYSFLPYQLDPAILTAEQKLTNLRSLEEYISNRTGPLSSAMFISTLVYMPGEHSSPFEDNPAYQMLFFEVGVDFLKTQTLMKPDVYKKFAEPYEHTPKYLCAVNSLKVRSKGTIRLKSRNPYDAPLID</sequence>
<dbReference type="SUPFAM" id="SSF54373">
    <property type="entry name" value="FAD-linked reductases, C-terminal domain"/>
    <property type="match status" value="1"/>
</dbReference>
<evidence type="ECO:0000256" key="1">
    <source>
        <dbReference type="ARBA" id="ARBA00001974"/>
    </source>
</evidence>
<evidence type="ECO:0000256" key="4">
    <source>
        <dbReference type="ARBA" id="ARBA00022827"/>
    </source>
</evidence>
<dbReference type="GO" id="GO:0050660">
    <property type="term" value="F:flavin adenine dinucleotide binding"/>
    <property type="evidence" value="ECO:0007669"/>
    <property type="project" value="InterPro"/>
</dbReference>
<feature type="domain" description="Glucose-methanol-choline oxidoreductase N-terminal" evidence="5">
    <location>
        <begin position="31"/>
        <end position="45"/>
    </location>
</feature>
<dbReference type="AlphaFoldDB" id="A0AAV2BN05"/>
<comment type="caution">
    <text evidence="6">The sequence shown here is derived from an EMBL/GenBank/DDBJ whole genome shotgun (WGS) entry which is preliminary data.</text>
</comment>
<dbReference type="InterPro" id="IPR012132">
    <property type="entry name" value="GMC_OxRdtase"/>
</dbReference>
<dbReference type="PANTHER" id="PTHR11552:SF147">
    <property type="entry name" value="CHOLINE DEHYDROGENASE, MITOCHONDRIAL"/>
    <property type="match status" value="1"/>
</dbReference>
<dbReference type="SUPFAM" id="SSF51905">
    <property type="entry name" value="FAD/NAD(P)-binding domain"/>
    <property type="match status" value="1"/>
</dbReference>
<dbReference type="PANTHER" id="PTHR11552">
    <property type="entry name" value="GLUCOSE-METHANOL-CHOLINE GMC OXIDOREDUCTASE"/>
    <property type="match status" value="1"/>
</dbReference>
<evidence type="ECO:0000313" key="6">
    <source>
        <dbReference type="EMBL" id="CAL1297302.1"/>
    </source>
</evidence>
<organism evidence="6 7">
    <name type="scientific">Larinioides sclopetarius</name>
    <dbReference type="NCBI Taxonomy" id="280406"/>
    <lineage>
        <taxon>Eukaryota</taxon>
        <taxon>Metazoa</taxon>
        <taxon>Ecdysozoa</taxon>
        <taxon>Arthropoda</taxon>
        <taxon>Chelicerata</taxon>
        <taxon>Arachnida</taxon>
        <taxon>Araneae</taxon>
        <taxon>Araneomorphae</taxon>
        <taxon>Entelegynae</taxon>
        <taxon>Araneoidea</taxon>
        <taxon>Araneidae</taxon>
        <taxon>Larinioides</taxon>
    </lineage>
</organism>
<dbReference type="InterPro" id="IPR036188">
    <property type="entry name" value="FAD/NAD-bd_sf"/>
</dbReference>
<keyword evidence="7" id="KW-1185">Reference proteome</keyword>
<gene>
    <name evidence="6" type="ORF">LARSCL_LOCUS20231</name>
</gene>
<dbReference type="PROSITE" id="PS00624">
    <property type="entry name" value="GMC_OXRED_2"/>
    <property type="match status" value="1"/>
</dbReference>
<evidence type="ECO:0000259" key="5">
    <source>
        <dbReference type="PROSITE" id="PS00624"/>
    </source>
</evidence>
<dbReference type="Pfam" id="PF00732">
    <property type="entry name" value="GMC_oxred_N"/>
    <property type="match status" value="1"/>
</dbReference>
<evidence type="ECO:0000313" key="7">
    <source>
        <dbReference type="Proteomes" id="UP001497382"/>
    </source>
</evidence>
<protein>
    <recommendedName>
        <fullName evidence="5">Glucose-methanol-choline oxidoreductase N-terminal domain-containing protein</fullName>
    </recommendedName>
</protein>
<name>A0AAV2BN05_9ARAC</name>
<dbReference type="GO" id="GO:0016614">
    <property type="term" value="F:oxidoreductase activity, acting on CH-OH group of donors"/>
    <property type="evidence" value="ECO:0007669"/>
    <property type="project" value="InterPro"/>
</dbReference>
<evidence type="ECO:0000256" key="2">
    <source>
        <dbReference type="ARBA" id="ARBA00010790"/>
    </source>
</evidence>
<comment type="similarity">
    <text evidence="2">Belongs to the GMC oxidoreductase family.</text>
</comment>
<keyword evidence="3" id="KW-0285">Flavoprotein</keyword>
<comment type="cofactor">
    <cofactor evidence="1">
        <name>FAD</name>
        <dbReference type="ChEBI" id="CHEBI:57692"/>
    </cofactor>
</comment>
<proteinExistence type="inferred from homology"/>
<feature type="non-terminal residue" evidence="6">
    <location>
        <position position="198"/>
    </location>
</feature>
<dbReference type="Gene3D" id="3.30.560.10">
    <property type="entry name" value="Glucose Oxidase, domain 3"/>
    <property type="match status" value="1"/>
</dbReference>
<dbReference type="EMBL" id="CAXIEN010000419">
    <property type="protein sequence ID" value="CAL1297302.1"/>
    <property type="molecule type" value="Genomic_DNA"/>
</dbReference>
<dbReference type="InterPro" id="IPR000172">
    <property type="entry name" value="GMC_OxRdtase_N"/>
</dbReference>
<dbReference type="Proteomes" id="UP001497382">
    <property type="component" value="Unassembled WGS sequence"/>
</dbReference>
<dbReference type="Gene3D" id="3.50.50.60">
    <property type="entry name" value="FAD/NAD(P)-binding domain"/>
    <property type="match status" value="1"/>
</dbReference>
<keyword evidence="4" id="KW-0274">FAD</keyword>
<reference evidence="6 7" key="1">
    <citation type="submission" date="2024-04" db="EMBL/GenBank/DDBJ databases">
        <authorList>
            <person name="Rising A."/>
            <person name="Reimegard J."/>
            <person name="Sonavane S."/>
            <person name="Akerstrom W."/>
            <person name="Nylinder S."/>
            <person name="Hedman E."/>
            <person name="Kallberg Y."/>
        </authorList>
    </citation>
    <scope>NUCLEOTIDE SEQUENCE [LARGE SCALE GENOMIC DNA]</scope>
</reference>
<accession>A0AAV2BN05</accession>
<evidence type="ECO:0000256" key="3">
    <source>
        <dbReference type="ARBA" id="ARBA00022630"/>
    </source>
</evidence>